<reference evidence="2 3" key="1">
    <citation type="submission" date="2016-09" db="EMBL/GenBank/DDBJ databases">
        <title>The draft genome of Dichanthelium oligosanthes: A C3 panicoid grass species.</title>
        <authorList>
            <person name="Studer A.J."/>
            <person name="Schnable J.C."/>
            <person name="Brutnell T.P."/>
        </authorList>
    </citation>
    <scope>NUCLEOTIDE SEQUENCE [LARGE SCALE GENOMIC DNA]</scope>
    <source>
        <strain evidence="3">cv. Kellogg 1175</strain>
        <tissue evidence="2">Leaf</tissue>
    </source>
</reference>
<dbReference type="SUPFAM" id="SSF53474">
    <property type="entry name" value="alpha/beta-Hydrolases"/>
    <property type="match status" value="2"/>
</dbReference>
<dbReference type="EMBL" id="LWDX02046235">
    <property type="protein sequence ID" value="OEL22146.1"/>
    <property type="molecule type" value="Genomic_DNA"/>
</dbReference>
<dbReference type="GO" id="GO:0080032">
    <property type="term" value="F:methyl jasmonate esterase activity"/>
    <property type="evidence" value="ECO:0007669"/>
    <property type="project" value="TreeGrafter"/>
</dbReference>
<feature type="domain" description="AB hydrolase-1" evidence="1">
    <location>
        <begin position="13"/>
        <end position="230"/>
    </location>
</feature>
<comment type="caution">
    <text evidence="2">The sequence shown here is derived from an EMBL/GenBank/DDBJ whole genome shotgun (WGS) entry which is preliminary data.</text>
</comment>
<dbReference type="Pfam" id="PF12697">
    <property type="entry name" value="Abhydrolase_6"/>
    <property type="match status" value="2"/>
</dbReference>
<dbReference type="GO" id="GO:0009696">
    <property type="term" value="P:salicylic acid metabolic process"/>
    <property type="evidence" value="ECO:0007669"/>
    <property type="project" value="TreeGrafter"/>
</dbReference>
<dbReference type="AlphaFoldDB" id="A0A1E5VAH1"/>
<accession>A0A1E5VAH1</accession>
<dbReference type="Gene3D" id="3.40.50.1820">
    <property type="entry name" value="alpha/beta hydrolase"/>
    <property type="match status" value="2"/>
</dbReference>
<dbReference type="FunFam" id="3.40.50.1820:FF:000051">
    <property type="entry name" value="(S)-hydroxynitrile lyase"/>
    <property type="match status" value="2"/>
</dbReference>
<dbReference type="STRING" id="888268.A0A1E5VAH1"/>
<dbReference type="InterPro" id="IPR000073">
    <property type="entry name" value="AB_hydrolase_1"/>
</dbReference>
<evidence type="ECO:0000259" key="1">
    <source>
        <dbReference type="Pfam" id="PF12697"/>
    </source>
</evidence>
<dbReference type="PANTHER" id="PTHR10992:SF1079">
    <property type="entry name" value="ESTERASE PIR7A"/>
    <property type="match status" value="1"/>
</dbReference>
<dbReference type="PANTHER" id="PTHR10992">
    <property type="entry name" value="METHYLESTERASE FAMILY MEMBER"/>
    <property type="match status" value="1"/>
</dbReference>
<evidence type="ECO:0000313" key="3">
    <source>
        <dbReference type="Proteomes" id="UP000095767"/>
    </source>
</evidence>
<keyword evidence="3" id="KW-1185">Reference proteome</keyword>
<organism evidence="2 3">
    <name type="scientific">Dichanthelium oligosanthes</name>
    <dbReference type="NCBI Taxonomy" id="888268"/>
    <lineage>
        <taxon>Eukaryota</taxon>
        <taxon>Viridiplantae</taxon>
        <taxon>Streptophyta</taxon>
        <taxon>Embryophyta</taxon>
        <taxon>Tracheophyta</taxon>
        <taxon>Spermatophyta</taxon>
        <taxon>Magnoliopsida</taxon>
        <taxon>Liliopsida</taxon>
        <taxon>Poales</taxon>
        <taxon>Poaceae</taxon>
        <taxon>PACMAD clade</taxon>
        <taxon>Panicoideae</taxon>
        <taxon>Panicodae</taxon>
        <taxon>Paniceae</taxon>
        <taxon>Dichantheliinae</taxon>
        <taxon>Dichanthelium</taxon>
    </lineage>
</organism>
<protein>
    <submittedName>
        <fullName evidence="2">Putative esterase PIR7A</fullName>
    </submittedName>
</protein>
<dbReference type="GO" id="GO:0009694">
    <property type="term" value="P:jasmonic acid metabolic process"/>
    <property type="evidence" value="ECO:0007669"/>
    <property type="project" value="TreeGrafter"/>
</dbReference>
<dbReference type="InterPro" id="IPR029058">
    <property type="entry name" value="AB_hydrolase_fold"/>
</dbReference>
<sequence>MMENNGEKQRRHFVLVHGLCHGTWCWYKVATVLESAGRRVTALDLPACGASAVRAEECSRPLLSAVATAPPGEEVVLVGHRFGGHNLALPMQAHPEKVAFAVFVPAPVPVAGRPMSAVLKQHLKGDSAPNYFLDCTFGIVERGSENPTETFLVGPEWMSAQPSRVQDLTLARTLVRPAQMFLRDEAMTGEKVLTKDRYGAVTRVFVVAEEDKTWPAEQQRRVATSRGPGVEKQRQHHHFVLVHGVCHGAWCWYKVATVLSSAGHRVTALDMAACGARPGRAEEVPSFEEYSRPLLDAVAALPPGEKAVLVGHSFGGQSLALAMERYPDRVAVAVFVSAAMPAAGKPMTLVFEQVLQEQQPADFYLDCKIETSGDPQHPVETLQFGPRYLEQRLYQLSPPEDLTLAMAAVRPSRRFLNDATMEGIVLTAERYGAVRRAYIVAEEDASWSAEFQRRMASWNPGTEVRGLQGADHMPMLSKPRELSKLLLEIADKYS</sequence>
<proteinExistence type="predicted"/>
<dbReference type="OrthoDB" id="408373at2759"/>
<dbReference type="InterPro" id="IPR045889">
    <property type="entry name" value="MES/HNL"/>
</dbReference>
<dbReference type="GO" id="GO:0080030">
    <property type="term" value="F:methyl indole-3-acetate esterase activity"/>
    <property type="evidence" value="ECO:0007669"/>
    <property type="project" value="TreeGrafter"/>
</dbReference>
<name>A0A1E5VAH1_9POAL</name>
<dbReference type="GO" id="GO:0080031">
    <property type="term" value="F:methyl salicylate esterase activity"/>
    <property type="evidence" value="ECO:0007669"/>
    <property type="project" value="TreeGrafter"/>
</dbReference>
<feature type="domain" description="AB hydrolase-1" evidence="1">
    <location>
        <begin position="239"/>
        <end position="482"/>
    </location>
</feature>
<dbReference type="Proteomes" id="UP000095767">
    <property type="component" value="Unassembled WGS sequence"/>
</dbReference>
<gene>
    <name evidence="2" type="ORF">BAE44_0016830</name>
</gene>
<evidence type="ECO:0000313" key="2">
    <source>
        <dbReference type="EMBL" id="OEL22146.1"/>
    </source>
</evidence>